<gene>
    <name evidence="1" type="ORF">ACFQI8_17880</name>
</gene>
<accession>A0ABD5XJ19</accession>
<keyword evidence="2" id="KW-1185">Reference proteome</keyword>
<sequence length="115" mass="12736">MHRVLSNLNRLDVHLWVSDPLSEKGGQMLVLGAPQLPRHGVQLITVLLSTKTYHEESLTLRDHDYAGDPLGERSHVLPWSLVTLNSAADVDHYLTSLVDDRTEDVAGQVIGYIAS</sequence>
<organism evidence="1 2">
    <name type="scientific">Haloferax chudinovii</name>
    <dbReference type="NCBI Taxonomy" id="1109010"/>
    <lineage>
        <taxon>Archaea</taxon>
        <taxon>Methanobacteriati</taxon>
        <taxon>Methanobacteriota</taxon>
        <taxon>Stenosarchaea group</taxon>
        <taxon>Halobacteria</taxon>
        <taxon>Halobacteriales</taxon>
        <taxon>Haloferacaceae</taxon>
        <taxon>Haloferax</taxon>
    </lineage>
</organism>
<protein>
    <submittedName>
        <fullName evidence="1">PemK-like protein</fullName>
    </submittedName>
</protein>
<evidence type="ECO:0000313" key="1">
    <source>
        <dbReference type="EMBL" id="MFC7131240.1"/>
    </source>
</evidence>
<dbReference type="Proteomes" id="UP001596460">
    <property type="component" value="Unassembled WGS sequence"/>
</dbReference>
<name>A0ABD5XJ19_9EURY</name>
<dbReference type="RefSeq" id="WP_390247284.1">
    <property type="nucleotide sequence ID" value="NZ_JBHTAB010000013.1"/>
</dbReference>
<proteinExistence type="predicted"/>
<evidence type="ECO:0000313" key="2">
    <source>
        <dbReference type="Proteomes" id="UP001596460"/>
    </source>
</evidence>
<dbReference type="EMBL" id="JBHTAB010000013">
    <property type="protein sequence ID" value="MFC7131240.1"/>
    <property type="molecule type" value="Genomic_DNA"/>
</dbReference>
<dbReference type="AlphaFoldDB" id="A0ABD5XJ19"/>
<comment type="caution">
    <text evidence="1">The sequence shown here is derived from an EMBL/GenBank/DDBJ whole genome shotgun (WGS) entry which is preliminary data.</text>
</comment>
<reference evidence="1 2" key="1">
    <citation type="journal article" date="2019" name="Int. J. Syst. Evol. Microbiol.">
        <title>The Global Catalogue of Microorganisms (GCM) 10K type strain sequencing project: providing services to taxonomists for standard genome sequencing and annotation.</title>
        <authorList>
            <consortium name="The Broad Institute Genomics Platform"/>
            <consortium name="The Broad Institute Genome Sequencing Center for Infectious Disease"/>
            <person name="Wu L."/>
            <person name="Ma J."/>
        </authorList>
    </citation>
    <scope>NUCLEOTIDE SEQUENCE [LARGE SCALE GENOMIC DNA]</scope>
    <source>
        <strain evidence="1 2">DSM 26526</strain>
    </source>
</reference>